<evidence type="ECO:0000259" key="1">
    <source>
        <dbReference type="PROSITE" id="PS51725"/>
    </source>
</evidence>
<dbReference type="InterPro" id="IPR050744">
    <property type="entry name" value="AI-2_Isomerase_LsrG"/>
</dbReference>
<accession>A0ABX1L434</accession>
<dbReference type="InterPro" id="IPR007138">
    <property type="entry name" value="ABM_dom"/>
</dbReference>
<keyword evidence="3" id="KW-1185">Reference proteome</keyword>
<reference evidence="2 3" key="1">
    <citation type="submission" date="2020-03" db="EMBL/GenBank/DDBJ databases">
        <authorList>
            <person name="Zhang Z."/>
            <person name="Guo Z."/>
            <person name="Hou Q."/>
            <person name="Shen X."/>
        </authorList>
    </citation>
    <scope>NUCLEOTIDE SEQUENCE [LARGE SCALE GENOMIC DNA]</scope>
    <source>
        <strain evidence="2 3">HBUAS51329</strain>
    </source>
</reference>
<dbReference type="Proteomes" id="UP000707477">
    <property type="component" value="Unassembled WGS sequence"/>
</dbReference>
<dbReference type="SUPFAM" id="SSF54909">
    <property type="entry name" value="Dimeric alpha+beta barrel"/>
    <property type="match status" value="2"/>
</dbReference>
<keyword evidence="2" id="KW-0560">Oxidoreductase</keyword>
<dbReference type="PANTHER" id="PTHR33336">
    <property type="entry name" value="QUINOL MONOOXYGENASE YGIN-RELATED"/>
    <property type="match status" value="1"/>
</dbReference>
<proteinExistence type="predicted"/>
<dbReference type="Pfam" id="PF03992">
    <property type="entry name" value="ABM"/>
    <property type="match status" value="2"/>
</dbReference>
<comment type="caution">
    <text evidence="2">The sequence shown here is derived from an EMBL/GenBank/DDBJ whole genome shotgun (WGS) entry which is preliminary data.</text>
</comment>
<name>A0ABX1L434_9LACO</name>
<evidence type="ECO:0000313" key="2">
    <source>
        <dbReference type="EMBL" id="NLR29785.1"/>
    </source>
</evidence>
<feature type="domain" description="ABM" evidence="1">
    <location>
        <begin position="8"/>
        <end position="101"/>
    </location>
</feature>
<evidence type="ECO:0000313" key="3">
    <source>
        <dbReference type="Proteomes" id="UP000707477"/>
    </source>
</evidence>
<dbReference type="RefSeq" id="WP_168850277.1">
    <property type="nucleotide sequence ID" value="NZ_JAAVSD010000014.1"/>
</dbReference>
<dbReference type="Gene3D" id="3.30.70.100">
    <property type="match status" value="1"/>
</dbReference>
<organism evidence="2 3">
    <name type="scientific">Levilactobacillus tujiorum</name>
    <dbReference type="NCBI Taxonomy" id="2912243"/>
    <lineage>
        <taxon>Bacteria</taxon>
        <taxon>Bacillati</taxon>
        <taxon>Bacillota</taxon>
        <taxon>Bacilli</taxon>
        <taxon>Lactobacillales</taxon>
        <taxon>Lactobacillaceae</taxon>
        <taxon>Levilactobacillus</taxon>
    </lineage>
</organism>
<keyword evidence="2" id="KW-0503">Monooxygenase</keyword>
<dbReference type="PANTHER" id="PTHR33336:SF3">
    <property type="entry name" value="ABM DOMAIN-CONTAINING PROTEIN"/>
    <property type="match status" value="1"/>
</dbReference>
<protein>
    <submittedName>
        <fullName evidence="2">Antibiotic biosynthesis monooxygenase</fullName>
    </submittedName>
</protein>
<dbReference type="InterPro" id="IPR011008">
    <property type="entry name" value="Dimeric_a/b-barrel"/>
</dbReference>
<dbReference type="PROSITE" id="PS51725">
    <property type="entry name" value="ABM"/>
    <property type="match status" value="1"/>
</dbReference>
<dbReference type="GO" id="GO:0004497">
    <property type="term" value="F:monooxygenase activity"/>
    <property type="evidence" value="ECO:0007669"/>
    <property type="project" value="UniProtKB-KW"/>
</dbReference>
<dbReference type="EMBL" id="JAAVSD010000014">
    <property type="protein sequence ID" value="NLR29785.1"/>
    <property type="molecule type" value="Genomic_DNA"/>
</dbReference>
<sequence length="227" mass="25228">MTMTALPLFRLFNLTITATQRSAFVAAGQHNLVTSIQNEPGTLAMYALHVASSGLENRVIEVYRDTASYERHANSPQFKEFRAVAQTAVTQQSMMTLTPVVLKAHQPLRMRASTEQFVQLTEIMLKPGQAAAYQQLVTAPGSAATTDQAGRLVVAIGQASDDPQKWLTFEVYQDKLAYQRAQQTPASRHDWVASQTLIQTEQTAVLQPDTLVNQKNLTLVNRQNRNQ</sequence>
<gene>
    <name evidence="2" type="ORF">HEQ44_06265</name>
</gene>